<protein>
    <submittedName>
        <fullName evidence="1">Uncharacterized protein</fullName>
    </submittedName>
</protein>
<reference evidence="1 2" key="3">
    <citation type="journal article" date="2022" name="Microbiol. Spectr.">
        <title>Folding features and dynamics of 3D genome architecture in plant fungal pathogens.</title>
        <authorList>
            <person name="Xia C."/>
        </authorList>
    </citation>
    <scope>NUCLEOTIDE SEQUENCE [LARGE SCALE GENOMIC DNA]</scope>
    <source>
        <strain evidence="1 2">93-210</strain>
    </source>
</reference>
<evidence type="ECO:0000313" key="1">
    <source>
        <dbReference type="EMBL" id="KAI7957541.1"/>
    </source>
</evidence>
<dbReference type="EMBL" id="CM045868">
    <property type="protein sequence ID" value="KAI7957541.1"/>
    <property type="molecule type" value="Genomic_DNA"/>
</dbReference>
<proteinExistence type="predicted"/>
<reference evidence="2" key="2">
    <citation type="journal article" date="2018" name="Mol. Plant Microbe Interact.">
        <title>Genome sequence resources for the wheat stripe rust pathogen (Puccinia striiformis f. sp. tritici) and the barley stripe rust pathogen (Puccinia striiformis f. sp. hordei).</title>
        <authorList>
            <person name="Xia C."/>
            <person name="Wang M."/>
            <person name="Yin C."/>
            <person name="Cornejo O.E."/>
            <person name="Hulbert S.H."/>
            <person name="Chen X."/>
        </authorList>
    </citation>
    <scope>NUCLEOTIDE SEQUENCE [LARGE SCALE GENOMIC DNA]</scope>
    <source>
        <strain evidence="2">93-210</strain>
    </source>
</reference>
<organism evidence="1 2">
    <name type="scientific">Puccinia striiformis f. sp. tritici</name>
    <dbReference type="NCBI Taxonomy" id="168172"/>
    <lineage>
        <taxon>Eukaryota</taxon>
        <taxon>Fungi</taxon>
        <taxon>Dikarya</taxon>
        <taxon>Basidiomycota</taxon>
        <taxon>Pucciniomycotina</taxon>
        <taxon>Pucciniomycetes</taxon>
        <taxon>Pucciniales</taxon>
        <taxon>Pucciniaceae</taxon>
        <taxon>Puccinia</taxon>
    </lineage>
</organism>
<gene>
    <name evidence="1" type="ORF">MJO28_004636</name>
</gene>
<keyword evidence="2" id="KW-1185">Reference proteome</keyword>
<dbReference type="Proteomes" id="UP001060170">
    <property type="component" value="Chromosome 4"/>
</dbReference>
<comment type="caution">
    <text evidence="1">The sequence shown here is derived from an EMBL/GenBank/DDBJ whole genome shotgun (WGS) entry which is preliminary data.</text>
</comment>
<name>A0ACC0EQD3_9BASI</name>
<sequence length="223" mass="24797">MQSLPTILIRPQSFITSETCDTITTTRDCSIPPPSVASFDTVHTPTGFSTPSDQTPDTTPGPHQGPYDSQSPLVTDPVDTYLSPRQPVQLYIANQNQRTRKRTWHPVAPKSKFIIVIDAGLDGTTFTQFQTMIAKQCNNQLENTRAVINQSVTSGRPQIKWTVGIPRVKECKAPGVDLKKLFAYTEWITTLRTVNKTEACVFLSMPNPKDSTKRAFTEDLLGK</sequence>
<accession>A0ACC0EQD3</accession>
<reference evidence="2" key="1">
    <citation type="journal article" date="2018" name="BMC Genomics">
        <title>Genomic insights into host adaptation between the wheat stripe rust pathogen (Puccinia striiformis f. sp. tritici) and the barley stripe rust pathogen (Puccinia striiformis f. sp. hordei).</title>
        <authorList>
            <person name="Xia C."/>
            <person name="Wang M."/>
            <person name="Yin C."/>
            <person name="Cornejo O.E."/>
            <person name="Hulbert S.H."/>
            <person name="Chen X."/>
        </authorList>
    </citation>
    <scope>NUCLEOTIDE SEQUENCE [LARGE SCALE GENOMIC DNA]</scope>
    <source>
        <strain evidence="2">93-210</strain>
    </source>
</reference>
<evidence type="ECO:0000313" key="2">
    <source>
        <dbReference type="Proteomes" id="UP001060170"/>
    </source>
</evidence>